<name>A0A2U3PCB9_9MYCO</name>
<protein>
    <submittedName>
        <fullName evidence="2">Secreted hydrolase</fullName>
    </submittedName>
</protein>
<dbReference type="Pfam" id="PF07143">
    <property type="entry name" value="CrtC"/>
    <property type="match status" value="1"/>
</dbReference>
<dbReference type="InterPro" id="IPR023374">
    <property type="entry name" value="AttH-like_dom_sf"/>
</dbReference>
<dbReference type="EMBL" id="FUEZ01000004">
    <property type="protein sequence ID" value="SPM41414.1"/>
    <property type="molecule type" value="Genomic_DNA"/>
</dbReference>
<evidence type="ECO:0000313" key="2">
    <source>
        <dbReference type="EMBL" id="SPM41414.1"/>
    </source>
</evidence>
<dbReference type="AlphaFoldDB" id="A0A2U3PCB9"/>
<dbReference type="GO" id="GO:0016787">
    <property type="term" value="F:hydrolase activity"/>
    <property type="evidence" value="ECO:0007669"/>
    <property type="project" value="UniProtKB-KW"/>
</dbReference>
<organism evidence="2 3">
    <name type="scientific">Mycobacterium numidiamassiliense</name>
    <dbReference type="NCBI Taxonomy" id="1841861"/>
    <lineage>
        <taxon>Bacteria</taxon>
        <taxon>Bacillati</taxon>
        <taxon>Actinomycetota</taxon>
        <taxon>Actinomycetes</taxon>
        <taxon>Mycobacteriales</taxon>
        <taxon>Mycobacteriaceae</taxon>
        <taxon>Mycobacterium</taxon>
    </lineage>
</organism>
<accession>A0A2U3PCB9</accession>
<dbReference type="Gene3D" id="2.40.370.10">
    <property type="entry name" value="AttH-like domain"/>
    <property type="match status" value="2"/>
</dbReference>
<dbReference type="PANTHER" id="PTHR38591">
    <property type="entry name" value="HYDROLASE"/>
    <property type="match status" value="1"/>
</dbReference>
<keyword evidence="3" id="KW-1185">Reference proteome</keyword>
<dbReference type="Proteomes" id="UP000240424">
    <property type="component" value="Unassembled WGS sequence"/>
</dbReference>
<evidence type="ECO:0000313" key="3">
    <source>
        <dbReference type="Proteomes" id="UP000240424"/>
    </source>
</evidence>
<sequence>MDETADSTRVDWRRYPYRLVPGDSQLDFPAAEGTHPDYESDTWYLAGHLAVEAAGRHFAFIAIFNRNRPGPDVVADFHTFALFDVDRAAYGTFTDYDMPPKNLEPGARPKLTSAEGYLALRYESSAGTAVWSECRDSAGELMPYTYDFAAFGRDHDGAAMELRLRVTPTRPPVPVGASTYNGKIVACLQDDTYSYFQTGMRMEGTLRWGDVAEEVIGHSGHVDRQWFPRYAGGGATGGDARGQAHEWHTISLDNGVDLSVWRQFDRRIGNAVVPFSGVTIAYADGTAPACVEDLEVTTTGYVRWPNEIRPLVRPPSGGRYLPDRHRLSSKELELELICEPVVHAPAHALPIEYLEGPYRYRGTMGGRPVTGFGIAEATNAMYRDWELVDVLATQLARTESYSETLESAIEELRSLIARRHAQEVLDYLERELRPLLNALSDNESGELLEILDDLADAVREGLA</sequence>
<keyword evidence="2" id="KW-0378">Hydrolase</keyword>
<dbReference type="SUPFAM" id="SSF159245">
    <property type="entry name" value="AttH-like"/>
    <property type="match status" value="1"/>
</dbReference>
<reference evidence="2 3" key="1">
    <citation type="submission" date="2017-01" db="EMBL/GenBank/DDBJ databases">
        <authorList>
            <consortium name="Urmite Genomes"/>
        </authorList>
    </citation>
    <scope>NUCLEOTIDE SEQUENCE [LARGE SCALE GENOMIC DNA]</scope>
    <source>
        <strain evidence="2 3">AB215</strain>
    </source>
</reference>
<evidence type="ECO:0000259" key="1">
    <source>
        <dbReference type="Pfam" id="PF07143"/>
    </source>
</evidence>
<dbReference type="InterPro" id="IPR010791">
    <property type="entry name" value="AttH_dom"/>
</dbReference>
<dbReference type="RefSeq" id="WP_077080030.1">
    <property type="nucleotide sequence ID" value="NZ_FUEZ01000004.1"/>
</dbReference>
<proteinExistence type="predicted"/>
<dbReference type="STRING" id="1841861.GCA_900157365_01939"/>
<dbReference type="PANTHER" id="PTHR38591:SF1">
    <property type="entry name" value="BLL1000 PROTEIN"/>
    <property type="match status" value="1"/>
</dbReference>
<feature type="domain" description="AttH" evidence="1">
    <location>
        <begin position="42"/>
        <end position="226"/>
    </location>
</feature>
<dbReference type="OrthoDB" id="4743432at2"/>
<gene>
    <name evidence="2" type="ORF">MNAB215_3619</name>
</gene>